<reference evidence="2 3" key="1">
    <citation type="submission" date="2024-01" db="EMBL/GenBank/DDBJ databases">
        <title>Genome assemblies of Stephania.</title>
        <authorList>
            <person name="Yang L."/>
        </authorList>
    </citation>
    <scope>NUCLEOTIDE SEQUENCE [LARGE SCALE GENOMIC DNA]</scope>
    <source>
        <strain evidence="2">YNDBR</strain>
        <tissue evidence="2">Leaf</tissue>
    </source>
</reference>
<dbReference type="AlphaFoldDB" id="A0AAP0JIZ0"/>
<dbReference type="EMBL" id="JBBNAF010000006">
    <property type="protein sequence ID" value="KAK9134510.1"/>
    <property type="molecule type" value="Genomic_DNA"/>
</dbReference>
<feature type="region of interest" description="Disordered" evidence="1">
    <location>
        <begin position="102"/>
        <end position="129"/>
    </location>
</feature>
<accession>A0AAP0JIZ0</accession>
<name>A0AAP0JIZ0_9MAGN</name>
<comment type="caution">
    <text evidence="2">The sequence shown here is derived from an EMBL/GenBank/DDBJ whole genome shotgun (WGS) entry which is preliminary data.</text>
</comment>
<keyword evidence="3" id="KW-1185">Reference proteome</keyword>
<protein>
    <submittedName>
        <fullName evidence="2">Uncharacterized protein</fullName>
    </submittedName>
</protein>
<dbReference type="Proteomes" id="UP001420932">
    <property type="component" value="Unassembled WGS sequence"/>
</dbReference>
<evidence type="ECO:0000313" key="2">
    <source>
        <dbReference type="EMBL" id="KAK9134510.1"/>
    </source>
</evidence>
<evidence type="ECO:0000313" key="3">
    <source>
        <dbReference type="Proteomes" id="UP001420932"/>
    </source>
</evidence>
<sequence length="129" mass="14140">MPSCQSIGVKLGPTEMSVCERCMKGKARGGRVAEEENQGGNEIEALHESAMPFVLVLRGEAQADGDVGVQAVLLCHSCHSTGVKLGPTVTVCEQQWMKINEGADEMAEEESHDGNEIDWDDDDDEEWRY</sequence>
<organism evidence="2 3">
    <name type="scientific">Stephania yunnanensis</name>
    <dbReference type="NCBI Taxonomy" id="152371"/>
    <lineage>
        <taxon>Eukaryota</taxon>
        <taxon>Viridiplantae</taxon>
        <taxon>Streptophyta</taxon>
        <taxon>Embryophyta</taxon>
        <taxon>Tracheophyta</taxon>
        <taxon>Spermatophyta</taxon>
        <taxon>Magnoliopsida</taxon>
        <taxon>Ranunculales</taxon>
        <taxon>Menispermaceae</taxon>
        <taxon>Menispermoideae</taxon>
        <taxon>Cissampelideae</taxon>
        <taxon>Stephania</taxon>
    </lineage>
</organism>
<proteinExistence type="predicted"/>
<evidence type="ECO:0000256" key="1">
    <source>
        <dbReference type="SAM" id="MobiDB-lite"/>
    </source>
</evidence>
<gene>
    <name evidence="2" type="ORF">Syun_013840</name>
</gene>